<evidence type="ECO:0000313" key="2">
    <source>
        <dbReference type="EMBL" id="UNI19249.1"/>
    </source>
</evidence>
<feature type="compositionally biased region" description="Pro residues" evidence="1">
    <location>
        <begin position="71"/>
        <end position="83"/>
    </location>
</feature>
<protein>
    <submittedName>
        <fullName evidence="2">Uncharacterized protein</fullName>
    </submittedName>
</protein>
<proteinExistence type="predicted"/>
<dbReference type="GeneID" id="72067394"/>
<evidence type="ECO:0000313" key="3">
    <source>
        <dbReference type="Proteomes" id="UP000829364"/>
    </source>
</evidence>
<dbReference type="AlphaFoldDB" id="A0A9Q8VBU9"/>
<name>A0A9Q8VBU9_9HYPO</name>
<reference evidence="2" key="1">
    <citation type="submission" date="2021-11" db="EMBL/GenBank/DDBJ databases">
        <title>Purpureocillium_takamizusanense_genome.</title>
        <authorList>
            <person name="Nguyen N.-H."/>
        </authorList>
    </citation>
    <scope>NUCLEOTIDE SEQUENCE</scope>
    <source>
        <strain evidence="2">PT3</strain>
    </source>
</reference>
<dbReference type="EMBL" id="CP086357">
    <property type="protein sequence ID" value="UNI19249.1"/>
    <property type="molecule type" value="Genomic_DNA"/>
</dbReference>
<organism evidence="2 3">
    <name type="scientific">Purpureocillium takamizusanense</name>
    <dbReference type="NCBI Taxonomy" id="2060973"/>
    <lineage>
        <taxon>Eukaryota</taxon>
        <taxon>Fungi</taxon>
        <taxon>Dikarya</taxon>
        <taxon>Ascomycota</taxon>
        <taxon>Pezizomycotina</taxon>
        <taxon>Sordariomycetes</taxon>
        <taxon>Hypocreomycetidae</taxon>
        <taxon>Hypocreales</taxon>
        <taxon>Ophiocordycipitaceae</taxon>
        <taxon>Purpureocillium</taxon>
    </lineage>
</organism>
<keyword evidence="3" id="KW-1185">Reference proteome</keyword>
<gene>
    <name evidence="2" type="ORF">JDV02_005445</name>
</gene>
<dbReference type="Proteomes" id="UP000829364">
    <property type="component" value="Chromosome 4"/>
</dbReference>
<evidence type="ECO:0000256" key="1">
    <source>
        <dbReference type="SAM" id="MobiDB-lite"/>
    </source>
</evidence>
<accession>A0A9Q8VBU9</accession>
<dbReference type="KEGG" id="ptkz:JDV02_005445"/>
<dbReference type="RefSeq" id="XP_047842730.1">
    <property type="nucleotide sequence ID" value="XM_047986747.1"/>
</dbReference>
<sequence>MTISYSRFSPPVHPSLLKYISSRPVPARLSFPCCCQQPRVLPCCSPLSLSPSPSQATYVIAFLVDYQPPPPPTPAPAPCPPAQPTASPLSRGYRARTHVNDAFLTKSTTA</sequence>
<feature type="region of interest" description="Disordered" evidence="1">
    <location>
        <begin position="71"/>
        <end position="93"/>
    </location>
</feature>